<dbReference type="Proteomes" id="UP000177281">
    <property type="component" value="Unassembled WGS sequence"/>
</dbReference>
<dbReference type="InterPro" id="IPR006674">
    <property type="entry name" value="HD_domain"/>
</dbReference>
<name>A0A1F5PWV3_9BACT</name>
<dbReference type="EMBL" id="MFFB01000018">
    <property type="protein sequence ID" value="OGE94389.1"/>
    <property type="molecule type" value="Genomic_DNA"/>
</dbReference>
<gene>
    <name evidence="2" type="ORF">A3B10_01125</name>
</gene>
<dbReference type="AlphaFoldDB" id="A0A1F5PWV3"/>
<evidence type="ECO:0000313" key="3">
    <source>
        <dbReference type="Proteomes" id="UP000177281"/>
    </source>
</evidence>
<reference evidence="2 3" key="1">
    <citation type="journal article" date="2016" name="Nat. Commun.">
        <title>Thousands of microbial genomes shed light on interconnected biogeochemical processes in an aquifer system.</title>
        <authorList>
            <person name="Anantharaman K."/>
            <person name="Brown C.T."/>
            <person name="Hug L.A."/>
            <person name="Sharon I."/>
            <person name="Castelle C.J."/>
            <person name="Probst A.J."/>
            <person name="Thomas B.C."/>
            <person name="Singh A."/>
            <person name="Wilkins M.J."/>
            <person name="Karaoz U."/>
            <person name="Brodie E.L."/>
            <person name="Williams K.H."/>
            <person name="Hubbard S.S."/>
            <person name="Banfield J.F."/>
        </authorList>
    </citation>
    <scope>NUCLEOTIDE SEQUENCE [LARGE SCALE GENOMIC DNA]</scope>
</reference>
<dbReference type="Gene3D" id="1.10.3210.10">
    <property type="entry name" value="Hypothetical protein af1432"/>
    <property type="match status" value="1"/>
</dbReference>
<evidence type="ECO:0000313" key="2">
    <source>
        <dbReference type="EMBL" id="OGE94389.1"/>
    </source>
</evidence>
<evidence type="ECO:0000259" key="1">
    <source>
        <dbReference type="Pfam" id="PF13023"/>
    </source>
</evidence>
<sequence length="141" mass="16409">MEFCLIHDIGELMGGDISALYAMMNKRARKFAKAFEEENQKYLAKFFGDEAKYIRKITKEILDAKSDEALVAKIADYVECAHYKVYMGYFTKADKKFNQGKLNGFIRKLKDKTAKKILLEFLADWLKKVDKNNYIQILKNG</sequence>
<dbReference type="STRING" id="1817841.A3B10_01125"/>
<dbReference type="Pfam" id="PF13023">
    <property type="entry name" value="HD_3"/>
    <property type="match status" value="1"/>
</dbReference>
<proteinExistence type="predicted"/>
<organism evidence="2 3">
    <name type="scientific">Candidatus Doudnabacteria bacterium RIFCSPLOWO2_01_FULL_44_21</name>
    <dbReference type="NCBI Taxonomy" id="1817841"/>
    <lineage>
        <taxon>Bacteria</taxon>
        <taxon>Candidatus Doudnaibacteriota</taxon>
    </lineage>
</organism>
<dbReference type="SUPFAM" id="SSF109604">
    <property type="entry name" value="HD-domain/PDEase-like"/>
    <property type="match status" value="1"/>
</dbReference>
<feature type="domain" description="HD" evidence="1">
    <location>
        <begin position="2"/>
        <end position="86"/>
    </location>
</feature>
<comment type="caution">
    <text evidence="2">The sequence shown here is derived from an EMBL/GenBank/DDBJ whole genome shotgun (WGS) entry which is preliminary data.</text>
</comment>
<protein>
    <recommendedName>
        <fullName evidence="1">HD domain-containing protein</fullName>
    </recommendedName>
</protein>
<accession>A0A1F5PWV3</accession>